<accession>A0A9D1HFC1</accession>
<evidence type="ECO:0000256" key="5">
    <source>
        <dbReference type="ARBA" id="ARBA00023163"/>
    </source>
</evidence>
<proteinExistence type="inferred from homology"/>
<dbReference type="EMBL" id="DVLT01000031">
    <property type="protein sequence ID" value="HIU02440.1"/>
    <property type="molecule type" value="Genomic_DNA"/>
</dbReference>
<keyword evidence="5" id="KW-0804">Transcription</keyword>
<dbReference type="InterPro" id="IPR013324">
    <property type="entry name" value="RNA_pol_sigma_r3/r4-like"/>
</dbReference>
<evidence type="ECO:0000313" key="9">
    <source>
        <dbReference type="Proteomes" id="UP000824164"/>
    </source>
</evidence>
<dbReference type="PANTHER" id="PTHR43133:SF8">
    <property type="entry name" value="RNA POLYMERASE SIGMA FACTOR HI_1459-RELATED"/>
    <property type="match status" value="1"/>
</dbReference>
<dbReference type="InterPro" id="IPR013325">
    <property type="entry name" value="RNA_pol_sigma_r2"/>
</dbReference>
<evidence type="ECO:0000256" key="3">
    <source>
        <dbReference type="ARBA" id="ARBA00023082"/>
    </source>
</evidence>
<dbReference type="InterPro" id="IPR036388">
    <property type="entry name" value="WH-like_DNA-bd_sf"/>
</dbReference>
<sequence>MSQRKDDREQQRLWAIALIERMEPKLIRILRKWTSDMYLIEDVMLDTWEIMLKNMHTVENHPNPEGWIIKAAKYNMWKALKKQQNQWKKETDILEILDSYAADIAEQDEHFYDMYKEVLSQEEMELLKLIYVYEVDYETTSKYLGIKPSACRKRAERIRKKLQKYYKNDKMDQ</sequence>
<evidence type="ECO:0000313" key="8">
    <source>
        <dbReference type="EMBL" id="HIU02440.1"/>
    </source>
</evidence>
<dbReference type="AlphaFoldDB" id="A0A9D1HFC1"/>
<dbReference type="Gene3D" id="1.10.10.10">
    <property type="entry name" value="Winged helix-like DNA-binding domain superfamily/Winged helix DNA-binding domain"/>
    <property type="match status" value="1"/>
</dbReference>
<dbReference type="GO" id="GO:0016987">
    <property type="term" value="F:sigma factor activity"/>
    <property type="evidence" value="ECO:0007669"/>
    <property type="project" value="UniProtKB-KW"/>
</dbReference>
<dbReference type="SUPFAM" id="SSF88659">
    <property type="entry name" value="Sigma3 and sigma4 domains of RNA polymerase sigma factors"/>
    <property type="match status" value="1"/>
</dbReference>
<dbReference type="GO" id="GO:0006352">
    <property type="term" value="P:DNA-templated transcription initiation"/>
    <property type="evidence" value="ECO:0007669"/>
    <property type="project" value="InterPro"/>
</dbReference>
<dbReference type="InterPro" id="IPR014284">
    <property type="entry name" value="RNA_pol_sigma-70_dom"/>
</dbReference>
<gene>
    <name evidence="8" type="ORF">IAB63_04230</name>
</gene>
<dbReference type="Pfam" id="PF04542">
    <property type="entry name" value="Sigma70_r2"/>
    <property type="match status" value="1"/>
</dbReference>
<dbReference type="PANTHER" id="PTHR43133">
    <property type="entry name" value="RNA POLYMERASE ECF-TYPE SIGMA FACTO"/>
    <property type="match status" value="1"/>
</dbReference>
<dbReference type="InterPro" id="IPR013249">
    <property type="entry name" value="RNA_pol_sigma70_r4_t2"/>
</dbReference>
<feature type="domain" description="RNA polymerase sigma-70 region 2" evidence="6">
    <location>
        <begin position="18"/>
        <end position="84"/>
    </location>
</feature>
<comment type="similarity">
    <text evidence="1">Belongs to the sigma-70 factor family. ECF subfamily.</text>
</comment>
<organism evidence="8 9">
    <name type="scientific">Candidatus Onthocola gallistercoris</name>
    <dbReference type="NCBI Taxonomy" id="2840876"/>
    <lineage>
        <taxon>Bacteria</taxon>
        <taxon>Bacillati</taxon>
        <taxon>Bacillota</taxon>
        <taxon>Bacilli</taxon>
        <taxon>Candidatus Onthocola</taxon>
    </lineage>
</organism>
<dbReference type="SUPFAM" id="SSF88946">
    <property type="entry name" value="Sigma2 domain of RNA polymerase sigma factors"/>
    <property type="match status" value="1"/>
</dbReference>
<reference evidence="8" key="1">
    <citation type="submission" date="2020-10" db="EMBL/GenBank/DDBJ databases">
        <authorList>
            <person name="Gilroy R."/>
        </authorList>
    </citation>
    <scope>NUCLEOTIDE SEQUENCE</scope>
    <source>
        <strain evidence="8">CHK187-14744</strain>
    </source>
</reference>
<reference evidence="8" key="2">
    <citation type="journal article" date="2021" name="PeerJ">
        <title>Extensive microbial diversity within the chicken gut microbiome revealed by metagenomics and culture.</title>
        <authorList>
            <person name="Gilroy R."/>
            <person name="Ravi A."/>
            <person name="Getino M."/>
            <person name="Pursley I."/>
            <person name="Horton D.L."/>
            <person name="Alikhan N.F."/>
            <person name="Baker D."/>
            <person name="Gharbi K."/>
            <person name="Hall N."/>
            <person name="Watson M."/>
            <person name="Adriaenssens E.M."/>
            <person name="Foster-Nyarko E."/>
            <person name="Jarju S."/>
            <person name="Secka A."/>
            <person name="Antonio M."/>
            <person name="Oren A."/>
            <person name="Chaudhuri R.R."/>
            <person name="La Ragione R."/>
            <person name="Hildebrand F."/>
            <person name="Pallen M.J."/>
        </authorList>
    </citation>
    <scope>NUCLEOTIDE SEQUENCE</scope>
    <source>
        <strain evidence="8">CHK187-14744</strain>
    </source>
</reference>
<name>A0A9D1HFC1_9FIRM</name>
<comment type="caution">
    <text evidence="8">The sequence shown here is derived from an EMBL/GenBank/DDBJ whole genome shotgun (WGS) entry which is preliminary data.</text>
</comment>
<evidence type="ECO:0000259" key="6">
    <source>
        <dbReference type="Pfam" id="PF04542"/>
    </source>
</evidence>
<dbReference type="InterPro" id="IPR039425">
    <property type="entry name" value="RNA_pol_sigma-70-like"/>
</dbReference>
<dbReference type="Gene3D" id="1.10.1740.10">
    <property type="match status" value="1"/>
</dbReference>
<dbReference type="Proteomes" id="UP000824164">
    <property type="component" value="Unassembled WGS sequence"/>
</dbReference>
<keyword evidence="2" id="KW-0805">Transcription regulation</keyword>
<evidence type="ECO:0000256" key="1">
    <source>
        <dbReference type="ARBA" id="ARBA00010641"/>
    </source>
</evidence>
<evidence type="ECO:0000256" key="2">
    <source>
        <dbReference type="ARBA" id="ARBA00023015"/>
    </source>
</evidence>
<dbReference type="InterPro" id="IPR007627">
    <property type="entry name" value="RNA_pol_sigma70_r2"/>
</dbReference>
<evidence type="ECO:0000259" key="7">
    <source>
        <dbReference type="Pfam" id="PF08281"/>
    </source>
</evidence>
<dbReference type="Pfam" id="PF08281">
    <property type="entry name" value="Sigma70_r4_2"/>
    <property type="match status" value="1"/>
</dbReference>
<feature type="domain" description="RNA polymerase sigma factor 70 region 4 type 2" evidence="7">
    <location>
        <begin position="118"/>
        <end position="162"/>
    </location>
</feature>
<evidence type="ECO:0000256" key="4">
    <source>
        <dbReference type="ARBA" id="ARBA00023125"/>
    </source>
</evidence>
<dbReference type="NCBIfam" id="TIGR02937">
    <property type="entry name" value="sigma70-ECF"/>
    <property type="match status" value="1"/>
</dbReference>
<dbReference type="GO" id="GO:0003677">
    <property type="term" value="F:DNA binding"/>
    <property type="evidence" value="ECO:0007669"/>
    <property type="project" value="UniProtKB-KW"/>
</dbReference>
<keyword evidence="3" id="KW-0731">Sigma factor</keyword>
<keyword evidence="4" id="KW-0238">DNA-binding</keyword>
<protein>
    <submittedName>
        <fullName evidence="8">Sigma-70 family RNA polymerase sigma factor</fullName>
    </submittedName>
</protein>